<dbReference type="Proteomes" id="UP000621856">
    <property type="component" value="Unassembled WGS sequence"/>
</dbReference>
<reference evidence="2" key="1">
    <citation type="journal article" date="2014" name="Int. J. Syst. Evol. Microbiol.">
        <title>Complete genome sequence of Corynebacterium casei LMG S-19264T (=DSM 44701T), isolated from a smear-ripened cheese.</title>
        <authorList>
            <consortium name="US DOE Joint Genome Institute (JGI-PGF)"/>
            <person name="Walter F."/>
            <person name="Albersmeier A."/>
            <person name="Kalinowski J."/>
            <person name="Ruckert C."/>
        </authorList>
    </citation>
    <scope>NUCLEOTIDE SEQUENCE</scope>
    <source>
        <strain evidence="2">CGMCC 1.14984</strain>
    </source>
</reference>
<dbReference type="GO" id="GO:0016020">
    <property type="term" value="C:membrane"/>
    <property type="evidence" value="ECO:0007669"/>
    <property type="project" value="TreeGrafter"/>
</dbReference>
<accession>A0A8J3A254</accession>
<proteinExistence type="predicted"/>
<evidence type="ECO:0000313" key="2">
    <source>
        <dbReference type="EMBL" id="GGH94380.1"/>
    </source>
</evidence>
<dbReference type="AlphaFoldDB" id="A0A8J3A254"/>
<dbReference type="InterPro" id="IPR000073">
    <property type="entry name" value="AB_hydrolase_1"/>
</dbReference>
<keyword evidence="2" id="KW-0378">Hydrolase</keyword>
<protein>
    <submittedName>
        <fullName evidence="2">Hydrolase</fullName>
    </submittedName>
</protein>
<dbReference type="GO" id="GO:0016787">
    <property type="term" value="F:hydrolase activity"/>
    <property type="evidence" value="ECO:0007669"/>
    <property type="project" value="UniProtKB-KW"/>
</dbReference>
<dbReference type="EMBL" id="BMGZ01000001">
    <property type="protein sequence ID" value="GGH94380.1"/>
    <property type="molecule type" value="Genomic_DNA"/>
</dbReference>
<dbReference type="PANTHER" id="PTHR43798">
    <property type="entry name" value="MONOACYLGLYCEROL LIPASE"/>
    <property type="match status" value="1"/>
</dbReference>
<comment type="caution">
    <text evidence="2">The sequence shown here is derived from an EMBL/GenBank/DDBJ whole genome shotgun (WGS) entry which is preliminary data.</text>
</comment>
<dbReference type="PRINTS" id="PR00111">
    <property type="entry name" value="ABHYDROLASE"/>
</dbReference>
<dbReference type="SUPFAM" id="SSF53474">
    <property type="entry name" value="alpha/beta-Hydrolases"/>
    <property type="match status" value="1"/>
</dbReference>
<feature type="domain" description="AB hydrolase-1" evidence="1">
    <location>
        <begin position="66"/>
        <end position="318"/>
    </location>
</feature>
<dbReference type="InterPro" id="IPR000639">
    <property type="entry name" value="Epox_hydrolase-like"/>
</dbReference>
<dbReference type="InterPro" id="IPR050266">
    <property type="entry name" value="AB_hydrolase_sf"/>
</dbReference>
<dbReference type="Pfam" id="PF00561">
    <property type="entry name" value="Abhydrolase_1"/>
    <property type="match status" value="1"/>
</dbReference>
<dbReference type="InterPro" id="IPR029058">
    <property type="entry name" value="AB_hydrolase_fold"/>
</dbReference>
<dbReference type="PANTHER" id="PTHR43798:SF33">
    <property type="entry name" value="HYDROLASE, PUTATIVE (AFU_ORTHOLOGUE AFUA_2G14860)-RELATED"/>
    <property type="match status" value="1"/>
</dbReference>
<gene>
    <name evidence="2" type="ORF">GCM10011355_08430</name>
</gene>
<dbReference type="PRINTS" id="PR00412">
    <property type="entry name" value="EPOXHYDRLASE"/>
</dbReference>
<dbReference type="Gene3D" id="3.40.50.1820">
    <property type="entry name" value="alpha/beta hydrolase"/>
    <property type="match status" value="1"/>
</dbReference>
<name>A0A8J3A254_9PROT</name>
<reference evidence="2" key="2">
    <citation type="submission" date="2020-09" db="EMBL/GenBank/DDBJ databases">
        <authorList>
            <person name="Sun Q."/>
            <person name="Zhou Y."/>
        </authorList>
    </citation>
    <scope>NUCLEOTIDE SEQUENCE</scope>
    <source>
        <strain evidence="2">CGMCC 1.14984</strain>
    </source>
</reference>
<evidence type="ECO:0000313" key="3">
    <source>
        <dbReference type="Proteomes" id="UP000621856"/>
    </source>
</evidence>
<organism evidence="2 3">
    <name type="scientific">Aquisalinus luteolus</name>
    <dbReference type="NCBI Taxonomy" id="1566827"/>
    <lineage>
        <taxon>Bacteria</taxon>
        <taxon>Pseudomonadati</taxon>
        <taxon>Pseudomonadota</taxon>
        <taxon>Alphaproteobacteria</taxon>
        <taxon>Parvularculales</taxon>
        <taxon>Parvularculaceae</taxon>
        <taxon>Aquisalinus</taxon>
    </lineage>
</organism>
<sequence length="332" mass="37741">MRLHSDSDRRRGLWQEWGMSIDDPTRVFTPADLDYPPVVPVAPQRRVCPVNGLELSYLVWGDEAKPPIVLVHGGKDHGRMWDWTVAELINEWCVIVPDLRGHGDSGRASGGGYEGEYFISDFAGFMAHLEREGFTLPMPLIGHSLGGNIVLNYAAIYPDKVTRLIALEGLGASEKHYTEFMEKSPADRYRSWIDRRLKQDAIDQRRFDGPEEMVSRMAGVHKNLEEGQARHLALHAARKYSDGWGWKHDPLTGIWPSPRMTAPAEYSRVYAEITCPVLLMRGEDSWASDPQNDGRMKAFKNARLINYDKAGHWLHHDRFDAFIGDVKTFLAE</sequence>
<evidence type="ECO:0000259" key="1">
    <source>
        <dbReference type="Pfam" id="PF00561"/>
    </source>
</evidence>